<dbReference type="STRING" id="1754190.A0A1Y2ER93"/>
<reference evidence="6 7" key="1">
    <citation type="submission" date="2016-08" db="EMBL/GenBank/DDBJ databases">
        <title>A Parts List for Fungal Cellulosomes Revealed by Comparative Genomics.</title>
        <authorList>
            <consortium name="DOE Joint Genome Institute"/>
            <person name="Haitjema C.H."/>
            <person name="Gilmore S.P."/>
            <person name="Henske J.K."/>
            <person name="Solomon K.V."/>
            <person name="De Groot R."/>
            <person name="Kuo A."/>
            <person name="Mondo S.J."/>
            <person name="Salamov A.A."/>
            <person name="Labutti K."/>
            <person name="Zhao Z."/>
            <person name="Chiniquy J."/>
            <person name="Barry K."/>
            <person name="Brewer H.M."/>
            <person name="Purvine S.O."/>
            <person name="Wright A.T."/>
            <person name="Boxma B."/>
            <person name="Van Alen T."/>
            <person name="Hackstein J.H."/>
            <person name="Baker S.E."/>
            <person name="Grigoriev I.V."/>
            <person name="O'Malley M.A."/>
        </authorList>
    </citation>
    <scope>NUCLEOTIDE SEQUENCE [LARGE SCALE GENOMIC DNA]</scope>
    <source>
        <strain evidence="6 7">G1</strain>
    </source>
</reference>
<feature type="compositionally biased region" description="Polar residues" evidence="3">
    <location>
        <begin position="155"/>
        <end position="177"/>
    </location>
</feature>
<dbReference type="OrthoDB" id="10254377at2759"/>
<evidence type="ECO:0000313" key="6">
    <source>
        <dbReference type="EMBL" id="ORY73804.1"/>
    </source>
</evidence>
<comment type="caution">
    <text evidence="6">The sequence shown here is derived from an EMBL/GenBank/DDBJ whole genome shotgun (WGS) entry which is preliminary data.</text>
</comment>
<feature type="non-terminal residue" evidence="6">
    <location>
        <position position="1"/>
    </location>
</feature>
<dbReference type="Proteomes" id="UP000193920">
    <property type="component" value="Unassembled WGS sequence"/>
</dbReference>
<dbReference type="Gene3D" id="1.20.870.10">
    <property type="entry name" value="Son of sevenless (SoS) protein Chain: S domain 1"/>
    <property type="match status" value="1"/>
</dbReference>
<dbReference type="PROSITE" id="PS50212">
    <property type="entry name" value="RASGEF_NTER"/>
    <property type="match status" value="1"/>
</dbReference>
<dbReference type="InterPro" id="IPR001895">
    <property type="entry name" value="RASGEF_cat_dom"/>
</dbReference>
<dbReference type="SMART" id="SM00147">
    <property type="entry name" value="RasGEF"/>
    <property type="match status" value="1"/>
</dbReference>
<dbReference type="PANTHER" id="PTHR23113:SF363">
    <property type="entry name" value="PROTEIN SON OF SEVENLESS"/>
    <property type="match status" value="1"/>
</dbReference>
<feature type="region of interest" description="Disordered" evidence="3">
    <location>
        <begin position="155"/>
        <end position="181"/>
    </location>
</feature>
<dbReference type="GO" id="GO:0005886">
    <property type="term" value="C:plasma membrane"/>
    <property type="evidence" value="ECO:0007669"/>
    <property type="project" value="TreeGrafter"/>
</dbReference>
<dbReference type="SMART" id="SM00229">
    <property type="entry name" value="RasGEFN"/>
    <property type="match status" value="1"/>
</dbReference>
<keyword evidence="7" id="KW-1185">Reference proteome</keyword>
<evidence type="ECO:0000313" key="7">
    <source>
        <dbReference type="Proteomes" id="UP000193920"/>
    </source>
</evidence>
<dbReference type="Gene3D" id="1.10.840.10">
    <property type="entry name" value="Ras guanine-nucleotide exchange factors catalytic domain"/>
    <property type="match status" value="1"/>
</dbReference>
<dbReference type="InterPro" id="IPR023578">
    <property type="entry name" value="Ras_GEF_dom_sf"/>
</dbReference>
<dbReference type="PANTHER" id="PTHR23113">
    <property type="entry name" value="GUANINE NUCLEOTIDE EXCHANGE FACTOR"/>
    <property type="match status" value="1"/>
</dbReference>
<dbReference type="CDD" id="cd06224">
    <property type="entry name" value="REM"/>
    <property type="match status" value="1"/>
</dbReference>
<dbReference type="GO" id="GO:0005085">
    <property type="term" value="F:guanyl-nucleotide exchange factor activity"/>
    <property type="evidence" value="ECO:0007669"/>
    <property type="project" value="UniProtKB-KW"/>
</dbReference>
<dbReference type="InterPro" id="IPR000651">
    <property type="entry name" value="Ras-like_Gua-exchang_fac_N"/>
</dbReference>
<feature type="domain" description="N-terminal Ras-GEF" evidence="5">
    <location>
        <begin position="19"/>
        <end position="140"/>
    </location>
</feature>
<dbReference type="GO" id="GO:0007265">
    <property type="term" value="P:Ras protein signal transduction"/>
    <property type="evidence" value="ECO:0007669"/>
    <property type="project" value="TreeGrafter"/>
</dbReference>
<feature type="domain" description="Ras-GEF" evidence="4">
    <location>
        <begin position="205"/>
        <end position="369"/>
    </location>
</feature>
<protein>
    <submittedName>
        <fullName evidence="6">Ras GEF</fullName>
    </submittedName>
</protein>
<accession>A0A1Y2ER93</accession>
<dbReference type="EMBL" id="MCOG01000032">
    <property type="protein sequence ID" value="ORY73804.1"/>
    <property type="molecule type" value="Genomic_DNA"/>
</dbReference>
<feature type="non-terminal residue" evidence="6">
    <location>
        <position position="369"/>
    </location>
</feature>
<evidence type="ECO:0000256" key="2">
    <source>
        <dbReference type="PROSITE-ProRule" id="PRU00168"/>
    </source>
</evidence>
<evidence type="ECO:0000259" key="4">
    <source>
        <dbReference type="PROSITE" id="PS50009"/>
    </source>
</evidence>
<evidence type="ECO:0000256" key="1">
    <source>
        <dbReference type="ARBA" id="ARBA00022658"/>
    </source>
</evidence>
<name>A0A1Y2ER93_9FUNG</name>
<dbReference type="Pfam" id="PF00618">
    <property type="entry name" value="RasGEF_N"/>
    <property type="match status" value="1"/>
</dbReference>
<proteinExistence type="predicted"/>
<dbReference type="Pfam" id="PF00617">
    <property type="entry name" value="RasGEF"/>
    <property type="match status" value="1"/>
</dbReference>
<evidence type="ECO:0000259" key="5">
    <source>
        <dbReference type="PROSITE" id="PS50212"/>
    </source>
</evidence>
<dbReference type="SUPFAM" id="SSF48366">
    <property type="entry name" value="Ras GEF"/>
    <property type="match status" value="1"/>
</dbReference>
<dbReference type="AlphaFoldDB" id="A0A1Y2ER93"/>
<gene>
    <name evidence="6" type="ORF">LY90DRAFT_336189</name>
</gene>
<keyword evidence="1 2" id="KW-0344">Guanine-nucleotide releasing factor</keyword>
<sequence length="369" mass="43952">PHNNNLLLLPETEFLDNSSSDSNIAGTVYKLIQYLTSTIDYNFVIDFLLTYRFYLTSCQLGRLLITRYRWALVNEDTQEKKKVRIRLFVVLRKWITQFWDIDFKNNKNLIDMILMFIEEINQLPFIQESRYDKKINDTLYYLITEKYKNYFETNNGRNGSNLNRAPSTKIRSQSKGSSNHHRKNSLFQYISNKNNSSKSFVLSIHSEDFAQQCCLIEQVLLHVLTNNKEKKKEKEKEKEKSKNNENINFSIDPYYNPKFGITCIIERFNDVSQWVASEILRTSSIDLRVKLISKFIRIAQKCYRMHNFCTLNQIIYGLQNTYVERLKRTWAKINTNEKNIYKKLVEFTNPFSNFKHIRKAMDKFANDDV</sequence>
<dbReference type="InterPro" id="IPR036964">
    <property type="entry name" value="RASGEF_cat_dom_sf"/>
</dbReference>
<dbReference type="InterPro" id="IPR008937">
    <property type="entry name" value="Ras-like_GEF"/>
</dbReference>
<organism evidence="6 7">
    <name type="scientific">Neocallimastix californiae</name>
    <dbReference type="NCBI Taxonomy" id="1754190"/>
    <lineage>
        <taxon>Eukaryota</taxon>
        <taxon>Fungi</taxon>
        <taxon>Fungi incertae sedis</taxon>
        <taxon>Chytridiomycota</taxon>
        <taxon>Chytridiomycota incertae sedis</taxon>
        <taxon>Neocallimastigomycetes</taxon>
        <taxon>Neocallimastigales</taxon>
        <taxon>Neocallimastigaceae</taxon>
        <taxon>Neocallimastix</taxon>
    </lineage>
</organism>
<dbReference type="PROSITE" id="PS50009">
    <property type="entry name" value="RASGEF_CAT"/>
    <property type="match status" value="1"/>
</dbReference>
<evidence type="ECO:0000256" key="3">
    <source>
        <dbReference type="SAM" id="MobiDB-lite"/>
    </source>
</evidence>